<dbReference type="Proteomes" id="UP001164929">
    <property type="component" value="Chromosome 13"/>
</dbReference>
<keyword evidence="4" id="KW-0812">Transmembrane</keyword>
<keyword evidence="4" id="KW-1133">Transmembrane helix</keyword>
<evidence type="ECO:0000313" key="8">
    <source>
        <dbReference type="EMBL" id="KAJ6975587.1"/>
    </source>
</evidence>
<protein>
    <recommendedName>
        <fullName evidence="4">Fucosyltransferase</fullName>
        <ecNumber evidence="4">2.4.1.-</ecNumber>
    </recommendedName>
</protein>
<sequence>MQLKPLSTYTITLMLLFTVIILFFSGFLEFPSITTSITSPIKDSNFPIKTAPDPFTDLFIAFKKWDSQVGCVQFREKYKNLDSFGSKGSNGSVSVQVVNGDGGCSELKMQHVSVLVKWWTWIPSNLDNLYSCRCWLSCLWTKSSVLADKPDALLFETAPPPFQRRNGDPLHVYMDLEAGRKRSGHEDLFISYHAEDDDTLVYWSSSRCLADRNQLAKSLLSLLPHHSFGKCLNNVGGLDMALSFYPECANDASVKPKWWDHLHCAMSHYKFVLAIENTWTESYVTEKLFYALDSGAVPIYFGAPNVLDFVPPHSIIDGTKFSSKEELASYLKNLANDPVAYGEYHAWRRCGVLGNYGKTRAASLDTLPCRLCEAVSRKGGREARAYYHSESKIFLFQLDGLLLVAHKQEQPVVETREHRTGCKQLGESIIIFHDEILLGKECYDIDIAIDNMLGSEFVDKVREYLLSTGEEAHGVGVIPRNPDQSKHLETARMRLLDLWIDFVNLRSEDYSENSRIPTMTFGTAKEDAYRRDLTINSLFYNINTGSVEDLTGRGIEDLKSGKIVTPLPPKETFLDDPLRVLRAIRFGARFGFVLEEELTKAAACDDVKNALKAKISKERIGTEIDLMISGNQPVKAMTYIADLTLFWVVFNLHPKVEPTVSEECQGLCVAYLDAAWNLIHLIGGSSFTGEQRRLCLYAALFLPFRNTIYKDEKGKKVPVVNYIFRDSLKQKASDPETVIKIHRSLEKFLTLIPLLTSNDDTQPAEVDMGMELFDVPITSKLRVATGFLLREVKEFWRVGLLISTMLYPSDMDSTQDFLEKKFELDRRKDLFKAAEDAIVNLGLEKVWDLKPLVNGKDIMTVLQLKSGGPVVKEWQQKLSAWQFAHPAGTVEECLDWMKETHLKRAKME</sequence>
<evidence type="ECO:0000259" key="6">
    <source>
        <dbReference type="Pfam" id="PF00852"/>
    </source>
</evidence>
<dbReference type="GO" id="GO:0016757">
    <property type="term" value="F:glycosyltransferase activity"/>
    <property type="evidence" value="ECO:0007669"/>
    <property type="project" value="UniProtKB-UniRule"/>
</dbReference>
<keyword evidence="3 5" id="KW-0694">RNA-binding</keyword>
<dbReference type="Gene3D" id="3.30.460.10">
    <property type="entry name" value="Beta Polymerase, domain 2"/>
    <property type="match status" value="1"/>
</dbReference>
<dbReference type="SUPFAM" id="SSF81891">
    <property type="entry name" value="Poly A polymerase C-terminal region-like"/>
    <property type="match status" value="1"/>
</dbReference>
<dbReference type="FunFam" id="3.40.50.11660:FF:000003">
    <property type="entry name" value="Alpha-(1,4)-fucosyltransferase"/>
    <property type="match status" value="1"/>
</dbReference>
<evidence type="ECO:0000256" key="5">
    <source>
        <dbReference type="RuleBase" id="RU003953"/>
    </source>
</evidence>
<feature type="domain" description="Fucosyltransferase C-terminal" evidence="6">
    <location>
        <begin position="198"/>
        <end position="380"/>
    </location>
</feature>
<keyword evidence="4" id="KW-0472">Membrane</keyword>
<dbReference type="Gene3D" id="3.40.50.11660">
    <property type="entry name" value="Glycosyl transferase family 10, C-terminal domain"/>
    <property type="match status" value="1"/>
</dbReference>
<dbReference type="EMBL" id="JAQIZT010000013">
    <property type="protein sequence ID" value="KAJ6975587.1"/>
    <property type="molecule type" value="Genomic_DNA"/>
</dbReference>
<evidence type="ECO:0000256" key="3">
    <source>
        <dbReference type="ARBA" id="ARBA00022884"/>
    </source>
</evidence>
<feature type="transmembrane region" description="Helical" evidence="4">
    <location>
        <begin position="7"/>
        <end position="28"/>
    </location>
</feature>
<dbReference type="CDD" id="cd05398">
    <property type="entry name" value="NT_ClassII-CCAase"/>
    <property type="match status" value="1"/>
</dbReference>
<dbReference type="AlphaFoldDB" id="A0AAD6M191"/>
<feature type="domain" description="Poly A polymerase head" evidence="7">
    <location>
        <begin position="436"/>
        <end position="563"/>
    </location>
</feature>
<dbReference type="InterPro" id="IPR043519">
    <property type="entry name" value="NT_sf"/>
</dbReference>
<dbReference type="GO" id="GO:0052927">
    <property type="term" value="F:CC tRNA cytidylyltransferase activity"/>
    <property type="evidence" value="ECO:0007669"/>
    <property type="project" value="TreeGrafter"/>
</dbReference>
<dbReference type="InterPro" id="IPR038577">
    <property type="entry name" value="GT10-like_C_sf"/>
</dbReference>
<dbReference type="Pfam" id="PF01743">
    <property type="entry name" value="PolyA_pol"/>
    <property type="match status" value="1"/>
</dbReference>
<keyword evidence="2 4" id="KW-0808">Transferase</keyword>
<dbReference type="InterPro" id="IPR002646">
    <property type="entry name" value="PolA_pol_head_dom"/>
</dbReference>
<keyword evidence="4" id="KW-0333">Golgi apparatus</keyword>
<reference evidence="8" key="1">
    <citation type="journal article" date="2023" name="Mol. Ecol. Resour.">
        <title>Chromosome-level genome assembly of a triploid poplar Populus alba 'Berolinensis'.</title>
        <authorList>
            <person name="Chen S."/>
            <person name="Yu Y."/>
            <person name="Wang X."/>
            <person name="Wang S."/>
            <person name="Zhang T."/>
            <person name="Zhou Y."/>
            <person name="He R."/>
            <person name="Meng N."/>
            <person name="Wang Y."/>
            <person name="Liu W."/>
            <person name="Liu Z."/>
            <person name="Liu J."/>
            <person name="Guo Q."/>
            <person name="Huang H."/>
            <person name="Sederoff R.R."/>
            <person name="Wang G."/>
            <person name="Qu G."/>
            <person name="Chen S."/>
        </authorList>
    </citation>
    <scope>NUCLEOTIDE SEQUENCE</scope>
    <source>
        <strain evidence="8">SC-2020</strain>
    </source>
</reference>
<proteinExistence type="inferred from homology"/>
<keyword evidence="9" id="KW-1185">Reference proteome</keyword>
<dbReference type="SUPFAM" id="SSF81301">
    <property type="entry name" value="Nucleotidyltransferase"/>
    <property type="match status" value="1"/>
</dbReference>
<dbReference type="GO" id="GO:0052929">
    <property type="term" value="F:ATP:3'-cytidine-cytidine-tRNA adenylyltransferase activity"/>
    <property type="evidence" value="ECO:0007669"/>
    <property type="project" value="TreeGrafter"/>
</dbReference>
<comment type="subcellular location">
    <subcellularLocation>
        <location evidence="4">Golgi apparatus</location>
        <location evidence="4">Golgi stack membrane</location>
        <topology evidence="4">Single-pass type II membrane protein</topology>
    </subcellularLocation>
</comment>
<evidence type="ECO:0000256" key="4">
    <source>
        <dbReference type="RuleBase" id="RU003832"/>
    </source>
</evidence>
<evidence type="ECO:0000259" key="7">
    <source>
        <dbReference type="Pfam" id="PF01743"/>
    </source>
</evidence>
<evidence type="ECO:0000256" key="2">
    <source>
        <dbReference type="ARBA" id="ARBA00022679"/>
    </source>
</evidence>
<comment type="similarity">
    <text evidence="4">Belongs to the glycosyltransferase 10 family.</text>
</comment>
<gene>
    <name evidence="8" type="ORF">NC653_031430</name>
</gene>
<comment type="similarity">
    <text evidence="1 5">Belongs to the tRNA nucleotidyltransferase/poly(A) polymerase family.</text>
</comment>
<dbReference type="GO" id="GO:0001680">
    <property type="term" value="P:tRNA 3'-terminal CCA addition"/>
    <property type="evidence" value="ECO:0007669"/>
    <property type="project" value="UniProtKB-ARBA"/>
</dbReference>
<accession>A0AAD6M191</accession>
<dbReference type="PANTHER" id="PTHR13734">
    <property type="entry name" value="TRNA-NUCLEOTIDYLTRANSFERASE"/>
    <property type="match status" value="1"/>
</dbReference>
<organism evidence="8 9">
    <name type="scientific">Populus alba x Populus x berolinensis</name>
    <dbReference type="NCBI Taxonomy" id="444605"/>
    <lineage>
        <taxon>Eukaryota</taxon>
        <taxon>Viridiplantae</taxon>
        <taxon>Streptophyta</taxon>
        <taxon>Embryophyta</taxon>
        <taxon>Tracheophyta</taxon>
        <taxon>Spermatophyta</taxon>
        <taxon>Magnoliopsida</taxon>
        <taxon>eudicotyledons</taxon>
        <taxon>Gunneridae</taxon>
        <taxon>Pentapetalae</taxon>
        <taxon>rosids</taxon>
        <taxon>fabids</taxon>
        <taxon>Malpighiales</taxon>
        <taxon>Salicaceae</taxon>
        <taxon>Saliceae</taxon>
        <taxon>Populus</taxon>
    </lineage>
</organism>
<evidence type="ECO:0000256" key="1">
    <source>
        <dbReference type="ARBA" id="ARBA00007265"/>
    </source>
</evidence>
<keyword evidence="4" id="KW-0328">Glycosyltransferase</keyword>
<name>A0AAD6M191_9ROSI</name>
<dbReference type="PANTHER" id="PTHR13734:SF5">
    <property type="entry name" value="CCA TRNA NUCLEOTIDYLTRANSFERASE, MITOCHONDRIAL"/>
    <property type="match status" value="1"/>
</dbReference>
<dbReference type="Gene3D" id="1.10.3090.10">
    <property type="entry name" value="cca-adding enzyme, domain 2"/>
    <property type="match status" value="1"/>
</dbReference>
<dbReference type="GO" id="GO:0003723">
    <property type="term" value="F:RNA binding"/>
    <property type="evidence" value="ECO:0007669"/>
    <property type="project" value="UniProtKB-KW"/>
</dbReference>
<dbReference type="SUPFAM" id="SSF53756">
    <property type="entry name" value="UDP-Glycosyltransferase/glycogen phosphorylase"/>
    <property type="match status" value="1"/>
</dbReference>
<dbReference type="Pfam" id="PF00852">
    <property type="entry name" value="Glyco_transf_10"/>
    <property type="match status" value="1"/>
</dbReference>
<evidence type="ECO:0000313" key="9">
    <source>
        <dbReference type="Proteomes" id="UP001164929"/>
    </source>
</evidence>
<dbReference type="InterPro" id="IPR055270">
    <property type="entry name" value="Glyco_tran_10_C"/>
</dbReference>
<dbReference type="GO" id="GO:0032580">
    <property type="term" value="C:Golgi cisterna membrane"/>
    <property type="evidence" value="ECO:0007669"/>
    <property type="project" value="UniProtKB-SubCell"/>
</dbReference>
<comment type="caution">
    <text evidence="8">The sequence shown here is derived from an EMBL/GenBank/DDBJ whole genome shotgun (WGS) entry which is preliminary data.</text>
</comment>
<dbReference type="EC" id="2.4.1.-" evidence="4"/>